<dbReference type="Proteomes" id="UP000632273">
    <property type="component" value="Unassembled WGS sequence"/>
</dbReference>
<evidence type="ECO:0000313" key="2">
    <source>
        <dbReference type="EMBL" id="GGF04287.1"/>
    </source>
</evidence>
<gene>
    <name evidence="2" type="ORF">GCM10011383_14210</name>
</gene>
<evidence type="ECO:0000259" key="1">
    <source>
        <dbReference type="Pfam" id="PF05838"/>
    </source>
</evidence>
<dbReference type="Gene3D" id="1.20.141.10">
    <property type="entry name" value="Chitosanase, subunit A, domain 1"/>
    <property type="match status" value="1"/>
</dbReference>
<accession>A0ABQ1TVF4</accession>
<reference evidence="3" key="1">
    <citation type="journal article" date="2019" name="Int. J. Syst. Evol. Microbiol.">
        <title>The Global Catalogue of Microorganisms (GCM) 10K type strain sequencing project: providing services to taxonomists for standard genome sequencing and annotation.</title>
        <authorList>
            <consortium name="The Broad Institute Genomics Platform"/>
            <consortium name="The Broad Institute Genome Sequencing Center for Infectious Disease"/>
            <person name="Wu L."/>
            <person name="Ma J."/>
        </authorList>
    </citation>
    <scope>NUCLEOTIDE SEQUENCE [LARGE SCALE GENOMIC DNA]</scope>
    <source>
        <strain evidence="3">CGMCC 1.15197</strain>
    </source>
</reference>
<name>A0ABQ1TVF4_9BACT</name>
<dbReference type="InterPro" id="IPR023346">
    <property type="entry name" value="Lysozyme-like_dom_sf"/>
</dbReference>
<protein>
    <recommendedName>
        <fullName evidence="1">TtsA-like Glycoside hydrolase family 108 domain-containing protein</fullName>
    </recommendedName>
</protein>
<keyword evidence="3" id="KW-1185">Reference proteome</keyword>
<evidence type="ECO:0000313" key="3">
    <source>
        <dbReference type="Proteomes" id="UP000632273"/>
    </source>
</evidence>
<dbReference type="EMBL" id="BMHT01000002">
    <property type="protein sequence ID" value="GGF04287.1"/>
    <property type="molecule type" value="Genomic_DNA"/>
</dbReference>
<dbReference type="RefSeq" id="WP_188812525.1">
    <property type="nucleotide sequence ID" value="NZ_BMHT01000002.1"/>
</dbReference>
<organism evidence="2 3">
    <name type="scientific">Hymenobacter cavernae</name>
    <dbReference type="NCBI Taxonomy" id="2044852"/>
    <lineage>
        <taxon>Bacteria</taxon>
        <taxon>Pseudomonadati</taxon>
        <taxon>Bacteroidota</taxon>
        <taxon>Cytophagia</taxon>
        <taxon>Cytophagales</taxon>
        <taxon>Hymenobacteraceae</taxon>
        <taxon>Hymenobacter</taxon>
    </lineage>
</organism>
<dbReference type="Pfam" id="PF05838">
    <property type="entry name" value="Glyco_hydro_108"/>
    <property type="match status" value="1"/>
</dbReference>
<comment type="caution">
    <text evidence="2">The sequence shown here is derived from an EMBL/GenBank/DDBJ whole genome shotgun (WGS) entry which is preliminary data.</text>
</comment>
<dbReference type="SUPFAM" id="SSF53955">
    <property type="entry name" value="Lysozyme-like"/>
    <property type="match status" value="1"/>
</dbReference>
<dbReference type="InterPro" id="IPR008565">
    <property type="entry name" value="TtsA-like_GH18_dom"/>
</dbReference>
<sequence>MADFAHYFPTLLANEGGYCHDPLDPGGETYRGIARVPNPHWGGWSVVDAIRTHHCPDSPVPRAQWLAISRALETDAALNAQVMAFYKAEYWNSLGLDQVHSQAIADQVADHGVNAGVVRPAKMLQYLLATEFGAHLVVDGKIGLHSIAALNAVDQSAFYNRFIAMRRAFYDYRSGSFSPEDAQKLASWHKFFREELHLVTDNRMQKYLASWLSRTQEKFVA</sequence>
<feature type="domain" description="TtsA-like Glycoside hydrolase family 108" evidence="1">
    <location>
        <begin position="10"/>
        <end position="116"/>
    </location>
</feature>
<proteinExistence type="predicted"/>